<dbReference type="InterPro" id="IPR041577">
    <property type="entry name" value="RT_RNaseH_2"/>
</dbReference>
<evidence type="ECO:0000259" key="1">
    <source>
        <dbReference type="Pfam" id="PF17919"/>
    </source>
</evidence>
<evidence type="ECO:0000313" key="2">
    <source>
        <dbReference type="EMBL" id="KYO28849.1"/>
    </source>
</evidence>
<gene>
    <name evidence="2" type="ORF">Y1Q_0009706</name>
</gene>
<comment type="caution">
    <text evidence="2">The sequence shown here is derived from an EMBL/GenBank/DDBJ whole genome shotgun (WGS) entry which is preliminary data.</text>
</comment>
<dbReference type="SUPFAM" id="SSF56672">
    <property type="entry name" value="DNA/RNA polymerases"/>
    <property type="match status" value="1"/>
</dbReference>
<name>A0A151MWN6_ALLMI</name>
<protein>
    <recommendedName>
        <fullName evidence="1">Reverse transcriptase/retrotransposon-derived protein RNase H-like domain-containing protein</fullName>
    </recommendedName>
</protein>
<dbReference type="EMBL" id="AKHW03004724">
    <property type="protein sequence ID" value="KYO28849.1"/>
    <property type="molecule type" value="Genomic_DNA"/>
</dbReference>
<sequence>MTDASGRALGAVLLQKCGQEDHPIALASRKLSRAETRDNGHICMRCQLCSVMTQRANIWIWGRAHQPQWRCEDQVSTTHGWSCLDVLAPPAVHPPAG</sequence>
<keyword evidence="3" id="KW-1185">Reference proteome</keyword>
<evidence type="ECO:0000313" key="3">
    <source>
        <dbReference type="Proteomes" id="UP000050525"/>
    </source>
</evidence>
<dbReference type="AlphaFoldDB" id="A0A151MWN6"/>
<dbReference type="InterPro" id="IPR043502">
    <property type="entry name" value="DNA/RNA_pol_sf"/>
</dbReference>
<dbReference type="Pfam" id="PF17919">
    <property type="entry name" value="RT_RNaseH_2"/>
    <property type="match status" value="1"/>
</dbReference>
<feature type="domain" description="Reverse transcriptase/retrotransposon-derived protein RNase H-like" evidence="1">
    <location>
        <begin position="1"/>
        <end position="37"/>
    </location>
</feature>
<proteinExistence type="predicted"/>
<dbReference type="Proteomes" id="UP000050525">
    <property type="component" value="Unassembled WGS sequence"/>
</dbReference>
<accession>A0A151MWN6</accession>
<organism evidence="2 3">
    <name type="scientific">Alligator mississippiensis</name>
    <name type="common">American alligator</name>
    <dbReference type="NCBI Taxonomy" id="8496"/>
    <lineage>
        <taxon>Eukaryota</taxon>
        <taxon>Metazoa</taxon>
        <taxon>Chordata</taxon>
        <taxon>Craniata</taxon>
        <taxon>Vertebrata</taxon>
        <taxon>Euteleostomi</taxon>
        <taxon>Archelosauria</taxon>
        <taxon>Archosauria</taxon>
        <taxon>Crocodylia</taxon>
        <taxon>Alligatoridae</taxon>
        <taxon>Alligatorinae</taxon>
        <taxon>Alligator</taxon>
    </lineage>
</organism>
<reference evidence="2 3" key="1">
    <citation type="journal article" date="2012" name="Genome Biol.">
        <title>Sequencing three crocodilian genomes to illuminate the evolution of archosaurs and amniotes.</title>
        <authorList>
            <person name="St John J.A."/>
            <person name="Braun E.L."/>
            <person name="Isberg S.R."/>
            <person name="Miles L.G."/>
            <person name="Chong A.Y."/>
            <person name="Gongora J."/>
            <person name="Dalzell P."/>
            <person name="Moran C."/>
            <person name="Bed'hom B."/>
            <person name="Abzhanov A."/>
            <person name="Burgess S.C."/>
            <person name="Cooksey A.M."/>
            <person name="Castoe T.A."/>
            <person name="Crawford N.G."/>
            <person name="Densmore L.D."/>
            <person name="Drew J.C."/>
            <person name="Edwards S.V."/>
            <person name="Faircloth B.C."/>
            <person name="Fujita M.K."/>
            <person name="Greenwold M.J."/>
            <person name="Hoffmann F.G."/>
            <person name="Howard J.M."/>
            <person name="Iguchi T."/>
            <person name="Janes D.E."/>
            <person name="Khan S.Y."/>
            <person name="Kohno S."/>
            <person name="de Koning A.J."/>
            <person name="Lance S.L."/>
            <person name="McCarthy F.M."/>
            <person name="McCormack J.E."/>
            <person name="Merchant M.E."/>
            <person name="Peterson D.G."/>
            <person name="Pollock D.D."/>
            <person name="Pourmand N."/>
            <person name="Raney B.J."/>
            <person name="Roessler K.A."/>
            <person name="Sanford J.R."/>
            <person name="Sawyer R.H."/>
            <person name="Schmidt C.J."/>
            <person name="Triplett E.W."/>
            <person name="Tuberville T.D."/>
            <person name="Venegas-Anaya M."/>
            <person name="Howard J.T."/>
            <person name="Jarvis E.D."/>
            <person name="Guillette L.J.Jr."/>
            <person name="Glenn T.C."/>
            <person name="Green R.E."/>
            <person name="Ray D.A."/>
        </authorList>
    </citation>
    <scope>NUCLEOTIDE SEQUENCE [LARGE SCALE GENOMIC DNA]</scope>
    <source>
        <strain evidence="2">KSC_2009_1</strain>
    </source>
</reference>